<comment type="pathway">
    <text evidence="1">Cofactor biosynthesis; riboflavin biosynthesis.</text>
</comment>
<dbReference type="RefSeq" id="WP_126600109.1">
    <property type="nucleotide sequence ID" value="NZ_BIFQ01000002.1"/>
</dbReference>
<protein>
    <submittedName>
        <fullName evidence="5">Deaminase reductase</fullName>
    </submittedName>
</protein>
<gene>
    <name evidence="5" type="ORF">KDAU_52610</name>
</gene>
<accession>A0A401ZM77</accession>
<dbReference type="Proteomes" id="UP000287224">
    <property type="component" value="Unassembled WGS sequence"/>
</dbReference>
<dbReference type="PANTHER" id="PTHR38011:SF7">
    <property type="entry name" value="2,5-DIAMINO-6-RIBOSYLAMINO-4(3H)-PYRIMIDINONE 5'-PHOSPHATE REDUCTASE"/>
    <property type="match status" value="1"/>
</dbReference>
<dbReference type="PANTHER" id="PTHR38011">
    <property type="entry name" value="DIHYDROFOLATE REDUCTASE FAMILY PROTEIN (AFU_ORTHOLOGUE AFUA_8G06820)"/>
    <property type="match status" value="1"/>
</dbReference>
<feature type="domain" description="Bacterial bifunctional deaminase-reductase C-terminal" evidence="4">
    <location>
        <begin position="42"/>
        <end position="247"/>
    </location>
</feature>
<evidence type="ECO:0000259" key="4">
    <source>
        <dbReference type="Pfam" id="PF01872"/>
    </source>
</evidence>
<evidence type="ECO:0000256" key="3">
    <source>
        <dbReference type="ARBA" id="ARBA00023002"/>
    </source>
</evidence>
<dbReference type="InterPro" id="IPR024072">
    <property type="entry name" value="DHFR-like_dom_sf"/>
</dbReference>
<organism evidence="5 6">
    <name type="scientific">Dictyobacter aurantiacus</name>
    <dbReference type="NCBI Taxonomy" id="1936993"/>
    <lineage>
        <taxon>Bacteria</taxon>
        <taxon>Bacillati</taxon>
        <taxon>Chloroflexota</taxon>
        <taxon>Ktedonobacteria</taxon>
        <taxon>Ktedonobacterales</taxon>
        <taxon>Dictyobacteraceae</taxon>
        <taxon>Dictyobacter</taxon>
    </lineage>
</organism>
<reference evidence="6" key="1">
    <citation type="submission" date="2018-12" db="EMBL/GenBank/DDBJ databases">
        <title>Tengunoibacter tsumagoiensis gen. nov., sp. nov., Dictyobacter kobayashii sp. nov., D. alpinus sp. nov., and D. joshuensis sp. nov. and description of Dictyobacteraceae fam. nov. within the order Ktedonobacterales isolated from Tengu-no-mugimeshi.</title>
        <authorList>
            <person name="Wang C.M."/>
            <person name="Zheng Y."/>
            <person name="Sakai Y."/>
            <person name="Toyoda A."/>
            <person name="Minakuchi Y."/>
            <person name="Abe K."/>
            <person name="Yokota A."/>
            <person name="Yabe S."/>
        </authorList>
    </citation>
    <scope>NUCLEOTIDE SEQUENCE [LARGE SCALE GENOMIC DNA]</scope>
    <source>
        <strain evidence="6">S-27</strain>
    </source>
</reference>
<dbReference type="AlphaFoldDB" id="A0A401ZM77"/>
<sequence length="287" mass="30910">MSSSLQPLESLFDQTQGQALPEPPELLTLYGPLQFPLHPGQPYLVGNFVSTLDGVVSLNIPGQAGGGPISGESPHDHLVMGLLRSVADAVIIGAGTLRAVSPEHRWTAQYIYPALGDVYQQLRLRLGKPEPPLNVVVTARGDLNLALPLFQSGDVPVMIVTTTQGATYLSARLIPPAVRVVDMQPTGPLRARSIVRAVCEARPCQMILVEGGPQVLGDFLTEHLLDELFLTLAPQIAGRDNTSFRPGLVEGHLFAPEHPLWGTLISVKRGGSHLFVRYAFQTQEVAS</sequence>
<dbReference type="SUPFAM" id="SSF53597">
    <property type="entry name" value="Dihydrofolate reductase-like"/>
    <property type="match status" value="1"/>
</dbReference>
<dbReference type="GO" id="GO:0009231">
    <property type="term" value="P:riboflavin biosynthetic process"/>
    <property type="evidence" value="ECO:0007669"/>
    <property type="project" value="InterPro"/>
</dbReference>
<dbReference type="EMBL" id="BIFQ01000002">
    <property type="protein sequence ID" value="GCE07932.1"/>
    <property type="molecule type" value="Genomic_DNA"/>
</dbReference>
<keyword evidence="3" id="KW-0560">Oxidoreductase</keyword>
<name>A0A401ZM77_9CHLR</name>
<evidence type="ECO:0000313" key="6">
    <source>
        <dbReference type="Proteomes" id="UP000287224"/>
    </source>
</evidence>
<dbReference type="GO" id="GO:0008703">
    <property type="term" value="F:5-amino-6-(5-phosphoribosylamino)uracil reductase activity"/>
    <property type="evidence" value="ECO:0007669"/>
    <property type="project" value="InterPro"/>
</dbReference>
<dbReference type="InterPro" id="IPR050765">
    <property type="entry name" value="Riboflavin_Biosynth_HTPR"/>
</dbReference>
<evidence type="ECO:0000256" key="2">
    <source>
        <dbReference type="ARBA" id="ARBA00022857"/>
    </source>
</evidence>
<dbReference type="Gene3D" id="3.40.430.10">
    <property type="entry name" value="Dihydrofolate Reductase, subunit A"/>
    <property type="match status" value="1"/>
</dbReference>
<evidence type="ECO:0000256" key="1">
    <source>
        <dbReference type="ARBA" id="ARBA00005104"/>
    </source>
</evidence>
<proteinExistence type="predicted"/>
<comment type="caution">
    <text evidence="5">The sequence shown here is derived from an EMBL/GenBank/DDBJ whole genome shotgun (WGS) entry which is preliminary data.</text>
</comment>
<evidence type="ECO:0000313" key="5">
    <source>
        <dbReference type="EMBL" id="GCE07932.1"/>
    </source>
</evidence>
<keyword evidence="6" id="KW-1185">Reference proteome</keyword>
<dbReference type="Pfam" id="PF01872">
    <property type="entry name" value="RibD_C"/>
    <property type="match status" value="1"/>
</dbReference>
<dbReference type="OrthoDB" id="9800865at2"/>
<dbReference type="InterPro" id="IPR002734">
    <property type="entry name" value="RibDG_C"/>
</dbReference>
<keyword evidence="2" id="KW-0521">NADP</keyword>